<evidence type="ECO:0000313" key="2">
    <source>
        <dbReference type="Proteomes" id="UP000216913"/>
    </source>
</evidence>
<gene>
    <name evidence="1" type="ORF">CAL25_20060</name>
</gene>
<dbReference type="AlphaFoldDB" id="A0A261TBE7"/>
<dbReference type="Proteomes" id="UP000216913">
    <property type="component" value="Unassembled WGS sequence"/>
</dbReference>
<dbReference type="RefSeq" id="WP_094803107.1">
    <property type="nucleotide sequence ID" value="NZ_NEVP01000011.1"/>
</dbReference>
<sequence length="131" mass="14582">MQISLYTLPNCEASKLTREAFLRAGIQFSERSAADQSPLEAPVVSTIVDRRIVAWRGHRADMIELLHALVSEGPVPAHGLSDLEEARHAVLTRHQALVQVEEHGAWPQSFLDECGDHALYRGSVVLDWLGY</sequence>
<dbReference type="EMBL" id="NEVP01000011">
    <property type="protein sequence ID" value="OZI46956.1"/>
    <property type="molecule type" value="Genomic_DNA"/>
</dbReference>
<comment type="caution">
    <text evidence="1">The sequence shown here is derived from an EMBL/GenBank/DDBJ whole genome shotgun (WGS) entry which is preliminary data.</text>
</comment>
<keyword evidence="2" id="KW-1185">Reference proteome</keyword>
<accession>A0A261TBE7</accession>
<proteinExistence type="predicted"/>
<dbReference type="OrthoDB" id="8545217at2"/>
<protein>
    <recommendedName>
        <fullName evidence="3">Arsenate reductase</fullName>
    </recommendedName>
</protein>
<name>A0A261TBE7_9BORD</name>
<evidence type="ECO:0000313" key="1">
    <source>
        <dbReference type="EMBL" id="OZI46956.1"/>
    </source>
</evidence>
<organism evidence="1 2">
    <name type="scientific">Bordetella genomosp. 5</name>
    <dbReference type="NCBI Taxonomy" id="1395608"/>
    <lineage>
        <taxon>Bacteria</taxon>
        <taxon>Pseudomonadati</taxon>
        <taxon>Pseudomonadota</taxon>
        <taxon>Betaproteobacteria</taxon>
        <taxon>Burkholderiales</taxon>
        <taxon>Alcaligenaceae</taxon>
        <taxon>Bordetella</taxon>
    </lineage>
</organism>
<evidence type="ECO:0008006" key="3">
    <source>
        <dbReference type="Google" id="ProtNLM"/>
    </source>
</evidence>
<reference evidence="1 2" key="1">
    <citation type="submission" date="2017-05" db="EMBL/GenBank/DDBJ databases">
        <title>Complete and WGS of Bordetella genogroups.</title>
        <authorList>
            <person name="Spilker T."/>
            <person name="LiPuma J."/>
        </authorList>
    </citation>
    <scope>NUCLEOTIDE SEQUENCE [LARGE SCALE GENOMIC DNA]</scope>
    <source>
        <strain evidence="1 2">AU10456</strain>
    </source>
</reference>